<dbReference type="Proteomes" id="UP000796880">
    <property type="component" value="Unassembled WGS sequence"/>
</dbReference>
<keyword evidence="1" id="KW-0732">Signal</keyword>
<dbReference type="PANTHER" id="PTHR13833">
    <property type="match status" value="1"/>
</dbReference>
<sequence length="209" mass="22498">MASDFPKLALFLVFNLLSANGKRTLVNQILEDGYTVTTVMDGHKLNINPHAVHFRSGSSDLVGINPFSGDGVKGYLDGESGTARFNKPRSFAIDRRGNVYVADKLNHVIRKISGSGTGVTPIAGGYTNRTGALDGPAQNATFSDDFELHFVVETCALLVSDHGNQLVRQINLKAEDCSGSSSSGGELFLLLLSMNFIEIQVKSFKSQTN</sequence>
<gene>
    <name evidence="2" type="ORF">FNV43_RR10163</name>
</gene>
<dbReference type="PANTHER" id="PTHR13833:SF71">
    <property type="entry name" value="NHL DOMAIN-CONTAINING PROTEIN"/>
    <property type="match status" value="1"/>
</dbReference>
<keyword evidence="3" id="KW-1185">Reference proteome</keyword>
<organism evidence="2 3">
    <name type="scientific">Rhamnella rubrinervis</name>
    <dbReference type="NCBI Taxonomy" id="2594499"/>
    <lineage>
        <taxon>Eukaryota</taxon>
        <taxon>Viridiplantae</taxon>
        <taxon>Streptophyta</taxon>
        <taxon>Embryophyta</taxon>
        <taxon>Tracheophyta</taxon>
        <taxon>Spermatophyta</taxon>
        <taxon>Magnoliopsida</taxon>
        <taxon>eudicotyledons</taxon>
        <taxon>Gunneridae</taxon>
        <taxon>Pentapetalae</taxon>
        <taxon>rosids</taxon>
        <taxon>fabids</taxon>
        <taxon>Rosales</taxon>
        <taxon>Rhamnaceae</taxon>
        <taxon>rhamnoid group</taxon>
        <taxon>Rhamneae</taxon>
        <taxon>Rhamnella</taxon>
    </lineage>
</organism>
<dbReference type="InterPro" id="IPR011042">
    <property type="entry name" value="6-blade_b-propeller_TolB-like"/>
</dbReference>
<feature type="chain" id="PRO_5035467067" description="NHL repeat-containing protein" evidence="1">
    <location>
        <begin position="22"/>
        <end position="209"/>
    </location>
</feature>
<dbReference type="SUPFAM" id="SSF63829">
    <property type="entry name" value="Calcium-dependent phosphotriesterase"/>
    <property type="match status" value="1"/>
</dbReference>
<evidence type="ECO:0000313" key="3">
    <source>
        <dbReference type="Proteomes" id="UP000796880"/>
    </source>
</evidence>
<comment type="caution">
    <text evidence="2">The sequence shown here is derived from an EMBL/GenBank/DDBJ whole genome shotgun (WGS) entry which is preliminary data.</text>
</comment>
<dbReference type="AlphaFoldDB" id="A0A8K0ML20"/>
<accession>A0A8K0ML20</accession>
<protein>
    <recommendedName>
        <fullName evidence="4">NHL repeat-containing protein</fullName>
    </recommendedName>
</protein>
<evidence type="ECO:0008006" key="4">
    <source>
        <dbReference type="Google" id="ProtNLM"/>
    </source>
</evidence>
<dbReference type="OrthoDB" id="342730at2759"/>
<dbReference type="Gene3D" id="2.120.10.30">
    <property type="entry name" value="TolB, C-terminal domain"/>
    <property type="match status" value="1"/>
</dbReference>
<reference evidence="2" key="1">
    <citation type="submission" date="2020-03" db="EMBL/GenBank/DDBJ databases">
        <title>A high-quality chromosome-level genome assembly of a woody plant with both climbing and erect habits, Rhamnella rubrinervis.</title>
        <authorList>
            <person name="Lu Z."/>
            <person name="Yang Y."/>
            <person name="Zhu X."/>
            <person name="Sun Y."/>
        </authorList>
    </citation>
    <scope>NUCLEOTIDE SEQUENCE</scope>
    <source>
        <strain evidence="2">BYM</strain>
        <tissue evidence="2">Leaf</tissue>
    </source>
</reference>
<name>A0A8K0ML20_9ROSA</name>
<evidence type="ECO:0000256" key="1">
    <source>
        <dbReference type="SAM" id="SignalP"/>
    </source>
</evidence>
<proteinExistence type="predicted"/>
<dbReference type="EMBL" id="VOIH02000004">
    <property type="protein sequence ID" value="KAF3449435.1"/>
    <property type="molecule type" value="Genomic_DNA"/>
</dbReference>
<feature type="signal peptide" evidence="1">
    <location>
        <begin position="1"/>
        <end position="21"/>
    </location>
</feature>
<evidence type="ECO:0000313" key="2">
    <source>
        <dbReference type="EMBL" id="KAF3449435.1"/>
    </source>
</evidence>